<dbReference type="KEGG" id="bstg:WT74_19315"/>
<dbReference type="Proteomes" id="UP000068603">
    <property type="component" value="Unassembled WGS sequence"/>
</dbReference>
<name>A0A125HY77_9BURK</name>
<evidence type="ECO:0000313" key="2">
    <source>
        <dbReference type="Proteomes" id="UP000068603"/>
    </source>
</evidence>
<organism evidence="1">
    <name type="scientific">Burkholderia stagnalis</name>
    <dbReference type="NCBI Taxonomy" id="1503054"/>
    <lineage>
        <taxon>Bacteria</taxon>
        <taxon>Pseudomonadati</taxon>
        <taxon>Pseudomonadota</taxon>
        <taxon>Betaproteobacteria</taxon>
        <taxon>Burkholderiales</taxon>
        <taxon>Burkholderiaceae</taxon>
        <taxon>Burkholderia</taxon>
        <taxon>Burkholderia cepacia complex</taxon>
    </lineage>
</organism>
<sequence length="84" mass="9098">MSVPAQAARTRPGGSDADRHGLLERGRNCDAIRHANRFSTLIDGAAGFATLRAGGEPARVVRHGAMPVILFGDINEWFTRAARW</sequence>
<dbReference type="EMBL" id="LPHB01000072">
    <property type="protein sequence ID" value="KWA54998.1"/>
    <property type="molecule type" value="Genomic_DNA"/>
</dbReference>
<evidence type="ECO:0000313" key="1">
    <source>
        <dbReference type="EMBL" id="KWA54998.1"/>
    </source>
</evidence>
<accession>A0A125HY77</accession>
<comment type="caution">
    <text evidence="1">The sequence shown here is derived from an EMBL/GenBank/DDBJ whole genome shotgun (WGS) entry which is preliminary data.</text>
</comment>
<reference evidence="1 2" key="1">
    <citation type="submission" date="2015-11" db="EMBL/GenBank/DDBJ databases">
        <title>Expanding the genomic diversity of Burkholderia species for the development of highly accurate diagnostics.</title>
        <authorList>
            <person name="Sahl J."/>
            <person name="Keim P."/>
            <person name="Wagner D."/>
        </authorList>
    </citation>
    <scope>NUCLEOTIDE SEQUENCE [LARGE SCALE GENOMIC DNA]</scope>
    <source>
        <strain evidence="1 2">MSMB1960WGS</strain>
    </source>
</reference>
<proteinExistence type="predicted"/>
<protein>
    <submittedName>
        <fullName evidence="1">Uncharacterized protein</fullName>
    </submittedName>
</protein>
<dbReference type="STRING" id="1503054.WT74_19315"/>
<gene>
    <name evidence="1" type="ORF">WT44_27515</name>
</gene>
<dbReference type="AlphaFoldDB" id="A0A125HY77"/>